<evidence type="ECO:0000313" key="8">
    <source>
        <dbReference type="EMBL" id="KXS20434.1"/>
    </source>
</evidence>
<reference evidence="8 9" key="1">
    <citation type="journal article" date="2015" name="Genome Biol. Evol.">
        <title>Phylogenomic analyses indicate that early fungi evolved digesting cell walls of algal ancestors of land plants.</title>
        <authorList>
            <person name="Chang Y."/>
            <person name="Wang S."/>
            <person name="Sekimoto S."/>
            <person name="Aerts A.L."/>
            <person name="Choi C."/>
            <person name="Clum A."/>
            <person name="LaButti K.M."/>
            <person name="Lindquist E.A."/>
            <person name="Yee Ngan C."/>
            <person name="Ohm R.A."/>
            <person name="Salamov A.A."/>
            <person name="Grigoriev I.V."/>
            <person name="Spatafora J.W."/>
            <person name="Berbee M.L."/>
        </authorList>
    </citation>
    <scope>NUCLEOTIDE SEQUENCE [LARGE SCALE GENOMIC DNA]</scope>
    <source>
        <strain evidence="8 9">JEL478</strain>
    </source>
</reference>
<keyword evidence="5" id="KW-0539">Nucleus</keyword>
<comment type="similarity">
    <text evidence="2">Belongs to the UTP6 family.</text>
</comment>
<feature type="compositionally biased region" description="Basic and acidic residues" evidence="6">
    <location>
        <begin position="262"/>
        <end position="282"/>
    </location>
</feature>
<evidence type="ECO:0000313" key="9">
    <source>
        <dbReference type="Proteomes" id="UP000070544"/>
    </source>
</evidence>
<dbReference type="InterPro" id="IPR011990">
    <property type="entry name" value="TPR-like_helical_dom_sf"/>
</dbReference>
<dbReference type="GO" id="GO:0034388">
    <property type="term" value="C:Pwp2p-containing subcomplex of 90S preribosome"/>
    <property type="evidence" value="ECO:0007669"/>
    <property type="project" value="TreeGrafter"/>
</dbReference>
<dbReference type="Gene3D" id="1.25.40.10">
    <property type="entry name" value="Tetratricopeptide repeat domain"/>
    <property type="match status" value="1"/>
</dbReference>
<feature type="domain" description="U3 small nucleolar RNA-associated protein 6 N-terminal" evidence="7">
    <location>
        <begin position="9"/>
        <end position="82"/>
    </location>
</feature>
<name>A0A139AUQ4_GONPJ</name>
<keyword evidence="4" id="KW-0677">Repeat</keyword>
<keyword evidence="3" id="KW-0698">rRNA processing</keyword>
<dbReference type="InterPro" id="IPR013949">
    <property type="entry name" value="Utp6"/>
</dbReference>
<gene>
    <name evidence="8" type="ORF">M427DRAFT_94378</name>
</gene>
<dbReference type="InterPro" id="IPR003107">
    <property type="entry name" value="HAT"/>
</dbReference>
<evidence type="ECO:0000256" key="2">
    <source>
        <dbReference type="ARBA" id="ARBA00010734"/>
    </source>
</evidence>
<dbReference type="InterPro" id="IPR055347">
    <property type="entry name" value="UTP6_N"/>
</dbReference>
<evidence type="ECO:0000259" key="7">
    <source>
        <dbReference type="Pfam" id="PF08640"/>
    </source>
</evidence>
<dbReference type="GO" id="GO:0000462">
    <property type="term" value="P:maturation of SSU-rRNA from tricistronic rRNA transcript (SSU-rRNA, 5.8S rRNA, LSU-rRNA)"/>
    <property type="evidence" value="ECO:0007669"/>
    <property type="project" value="InterPro"/>
</dbReference>
<evidence type="ECO:0000256" key="4">
    <source>
        <dbReference type="ARBA" id="ARBA00022737"/>
    </source>
</evidence>
<dbReference type="Pfam" id="PF08640">
    <property type="entry name" value="U3_assoc_6"/>
    <property type="match status" value="1"/>
</dbReference>
<dbReference type="OMA" id="HARNENL"/>
<dbReference type="STRING" id="1344416.A0A139AUQ4"/>
<proteinExistence type="inferred from homology"/>
<sequence>MAETVQHMLESTLPELHDLEVRGLFSKAEIKAIVKARTDHEYRLARRVSRQVDYLRYIQYETNLESLRKKRKARILALLKTKAASSAATSGSDTAAAARDVSWKGSVSDHSIRQRLHSLYDRMLKKFPANTALWVQYFEWAKSAGSSKVLGRSYARAIQLHPTKPTFWILAASWEFEHNLNIAAARALLQRGLRLNPDSQKLWTEYFRLELLYSEKLRERQRVLFGEELEVEGSHAGESQSESAERDLEQNTSEGVDVPVLPEERDLSEPKPEAKTTSKDALKVVMDGAIAKTVYASAIKGR</sequence>
<dbReference type="PANTHER" id="PTHR23271:SF1">
    <property type="entry name" value="U3 SMALL NUCLEOLAR RNA-ASSOCIATED PROTEIN 6 HOMOLOG"/>
    <property type="match status" value="1"/>
</dbReference>
<keyword evidence="9" id="KW-1185">Reference proteome</keyword>
<dbReference type="Proteomes" id="UP000070544">
    <property type="component" value="Unassembled WGS sequence"/>
</dbReference>
<evidence type="ECO:0000256" key="1">
    <source>
        <dbReference type="ARBA" id="ARBA00004604"/>
    </source>
</evidence>
<dbReference type="EMBL" id="KQ965735">
    <property type="protein sequence ID" value="KXS20434.1"/>
    <property type="molecule type" value="Genomic_DNA"/>
</dbReference>
<dbReference type="GO" id="GO:0032040">
    <property type="term" value="C:small-subunit processome"/>
    <property type="evidence" value="ECO:0007669"/>
    <property type="project" value="TreeGrafter"/>
</dbReference>
<evidence type="ECO:0000256" key="5">
    <source>
        <dbReference type="ARBA" id="ARBA00023242"/>
    </source>
</evidence>
<dbReference type="GO" id="GO:0030515">
    <property type="term" value="F:snoRNA binding"/>
    <property type="evidence" value="ECO:0007669"/>
    <property type="project" value="InterPro"/>
</dbReference>
<dbReference type="PANTHER" id="PTHR23271">
    <property type="entry name" value="HEPATOCELLULAR CARCINOMA-ASSOCIATED ANTIGEN 66"/>
    <property type="match status" value="1"/>
</dbReference>
<feature type="region of interest" description="Disordered" evidence="6">
    <location>
        <begin position="233"/>
        <end position="282"/>
    </location>
</feature>
<protein>
    <recommendedName>
        <fullName evidence="7">U3 small nucleolar RNA-associated protein 6 N-terminal domain-containing protein</fullName>
    </recommendedName>
</protein>
<accession>A0A139AUQ4</accession>
<dbReference type="SUPFAM" id="SSF48452">
    <property type="entry name" value="TPR-like"/>
    <property type="match status" value="1"/>
</dbReference>
<dbReference type="AlphaFoldDB" id="A0A139AUQ4"/>
<dbReference type="SMART" id="SM00386">
    <property type="entry name" value="HAT"/>
    <property type="match status" value="3"/>
</dbReference>
<evidence type="ECO:0000256" key="3">
    <source>
        <dbReference type="ARBA" id="ARBA00022552"/>
    </source>
</evidence>
<dbReference type="OrthoDB" id="28112at2759"/>
<organism evidence="8 9">
    <name type="scientific">Gonapodya prolifera (strain JEL478)</name>
    <name type="common">Monoblepharis prolifera</name>
    <dbReference type="NCBI Taxonomy" id="1344416"/>
    <lineage>
        <taxon>Eukaryota</taxon>
        <taxon>Fungi</taxon>
        <taxon>Fungi incertae sedis</taxon>
        <taxon>Chytridiomycota</taxon>
        <taxon>Chytridiomycota incertae sedis</taxon>
        <taxon>Monoblepharidomycetes</taxon>
        <taxon>Monoblepharidales</taxon>
        <taxon>Gonapodyaceae</taxon>
        <taxon>Gonapodya</taxon>
    </lineage>
</organism>
<comment type="subcellular location">
    <subcellularLocation>
        <location evidence="1">Nucleus</location>
        <location evidence="1">Nucleolus</location>
    </subcellularLocation>
</comment>
<evidence type="ECO:0000256" key="6">
    <source>
        <dbReference type="SAM" id="MobiDB-lite"/>
    </source>
</evidence>